<proteinExistence type="predicted"/>
<protein>
    <submittedName>
        <fullName evidence="3">Uncharacterized protein</fullName>
    </submittedName>
</protein>
<reference evidence="3" key="1">
    <citation type="submission" date="2022-11" db="UniProtKB">
        <authorList>
            <consortium name="WormBaseParasite"/>
        </authorList>
    </citation>
    <scope>IDENTIFICATION</scope>
</reference>
<feature type="region of interest" description="Disordered" evidence="1">
    <location>
        <begin position="264"/>
        <end position="285"/>
    </location>
</feature>
<accession>A0A915EGG8</accession>
<name>A0A915EGG8_9BILA</name>
<evidence type="ECO:0000313" key="2">
    <source>
        <dbReference type="Proteomes" id="UP000887574"/>
    </source>
</evidence>
<evidence type="ECO:0000313" key="3">
    <source>
        <dbReference type="WBParaSite" id="jg5797"/>
    </source>
</evidence>
<dbReference type="WBParaSite" id="jg5797">
    <property type="protein sequence ID" value="jg5797"/>
    <property type="gene ID" value="jg5797"/>
</dbReference>
<organism evidence="2 3">
    <name type="scientific">Ditylenchus dipsaci</name>
    <dbReference type="NCBI Taxonomy" id="166011"/>
    <lineage>
        <taxon>Eukaryota</taxon>
        <taxon>Metazoa</taxon>
        <taxon>Ecdysozoa</taxon>
        <taxon>Nematoda</taxon>
        <taxon>Chromadorea</taxon>
        <taxon>Rhabditida</taxon>
        <taxon>Tylenchina</taxon>
        <taxon>Tylenchomorpha</taxon>
        <taxon>Sphaerularioidea</taxon>
        <taxon>Anguinidae</taxon>
        <taxon>Anguininae</taxon>
        <taxon>Ditylenchus</taxon>
    </lineage>
</organism>
<dbReference type="AlphaFoldDB" id="A0A915EGG8"/>
<keyword evidence="2" id="KW-1185">Reference proteome</keyword>
<dbReference type="Proteomes" id="UP000887574">
    <property type="component" value="Unplaced"/>
</dbReference>
<sequence>MGQILQAQSPCADQVQRCGILVEEFERQIQDVKTVAFRNCFTKTPCVQERIAFEDCFGQSLRAVRKPTTETNQSVSSPTVRNYQSQLEQCLSSGNNDKPASSTSVPPGQNKASVDEDAIYARAIYSTEFADRLWGLPETVSVKASLNPQEACLVKDLVTRVFGGGISRIVDSSNPRVNNLNTSCMLSTEDLTCYRRSLDEDNEFQQMVQNRDRALRSCIQSVRVQTDCHKGDNSRIRSCVCNAREEFDTRMQSEVIFSVSQSTAPCRGSHRGLPEDHAKPMGLAS</sequence>
<feature type="region of interest" description="Disordered" evidence="1">
    <location>
        <begin position="91"/>
        <end position="112"/>
    </location>
</feature>
<evidence type="ECO:0000256" key="1">
    <source>
        <dbReference type="SAM" id="MobiDB-lite"/>
    </source>
</evidence>